<dbReference type="RefSeq" id="WP_124876223.1">
    <property type="nucleotide sequence ID" value="NZ_RQJO01000009.1"/>
</dbReference>
<dbReference type="SUPFAM" id="SSF52540">
    <property type="entry name" value="P-loop containing nucleoside triphosphate hydrolases"/>
    <property type="match status" value="1"/>
</dbReference>
<dbReference type="EMBL" id="RQJO01000009">
    <property type="protein sequence ID" value="RRB02059.1"/>
    <property type="molecule type" value="Genomic_DNA"/>
</dbReference>
<dbReference type="OrthoDB" id="877327at2"/>
<sequence>MEINSTDLRPETLENETDPGLTPSFDFASLERTSPLTPQDFINDIQPSIPIGTRQNRSSKTTADLLPAMLERERKLDELSRQEVVFSPPLVSWQGVHLIGPGTINVIQGRHGSHKSRLGESLAVLFLKKEGWTAHPLGFERNECQPVTVCYIDTERNLTEELPNAIQTIKIKAGYNLSESIPNFRYTSIKDVLRPDRLPASEAFVGHVRQQTTNHLMVFLDVVTDCVSSFNDDQQAMQLFDFIGNLCDRYNSTFVLIIHENPGSEKARGHTGTEAINKASTVMQIGFEGDSAGNEGELIRLRFLKLRRGKRPEPIYLQYSPEAKGLTLASSGAIAEHINNRKQKASQEDLIEKIESLLAEGPIAKGDLVKDLMKEFSASDKTIRDRLKDIEQQGPVLQDQHGRPMPYAVGWQCEGW</sequence>
<accession>A0A3P1BM03</accession>
<protein>
    <recommendedName>
        <fullName evidence="4">AAA family ATPase</fullName>
    </recommendedName>
</protein>
<keyword evidence="3" id="KW-1185">Reference proteome</keyword>
<evidence type="ECO:0000256" key="1">
    <source>
        <dbReference type="SAM" id="MobiDB-lite"/>
    </source>
</evidence>
<organism evidence="2 3">
    <name type="scientific">Larkinella rosea</name>
    <dbReference type="NCBI Taxonomy" id="2025312"/>
    <lineage>
        <taxon>Bacteria</taxon>
        <taxon>Pseudomonadati</taxon>
        <taxon>Bacteroidota</taxon>
        <taxon>Cytophagia</taxon>
        <taxon>Cytophagales</taxon>
        <taxon>Spirosomataceae</taxon>
        <taxon>Larkinella</taxon>
    </lineage>
</organism>
<name>A0A3P1BM03_9BACT</name>
<proteinExistence type="predicted"/>
<evidence type="ECO:0008006" key="4">
    <source>
        <dbReference type="Google" id="ProtNLM"/>
    </source>
</evidence>
<dbReference type="InterPro" id="IPR027417">
    <property type="entry name" value="P-loop_NTPase"/>
</dbReference>
<dbReference type="Proteomes" id="UP000271925">
    <property type="component" value="Unassembled WGS sequence"/>
</dbReference>
<evidence type="ECO:0000313" key="3">
    <source>
        <dbReference type="Proteomes" id="UP000271925"/>
    </source>
</evidence>
<feature type="region of interest" description="Disordered" evidence="1">
    <location>
        <begin position="38"/>
        <end position="60"/>
    </location>
</feature>
<comment type="caution">
    <text evidence="2">The sequence shown here is derived from an EMBL/GenBank/DDBJ whole genome shotgun (WGS) entry which is preliminary data.</text>
</comment>
<evidence type="ECO:0000313" key="2">
    <source>
        <dbReference type="EMBL" id="RRB02059.1"/>
    </source>
</evidence>
<dbReference type="Gene3D" id="3.40.50.300">
    <property type="entry name" value="P-loop containing nucleotide triphosphate hydrolases"/>
    <property type="match status" value="1"/>
</dbReference>
<feature type="region of interest" description="Disordered" evidence="1">
    <location>
        <begin position="1"/>
        <end position="24"/>
    </location>
</feature>
<reference evidence="2 3" key="1">
    <citation type="submission" date="2018-11" db="EMBL/GenBank/DDBJ databases">
        <authorList>
            <person name="Zhou Z."/>
            <person name="Wang G."/>
        </authorList>
    </citation>
    <scope>NUCLEOTIDE SEQUENCE [LARGE SCALE GENOMIC DNA]</scope>
    <source>
        <strain evidence="2 3">KCTC52004</strain>
    </source>
</reference>
<gene>
    <name evidence="2" type="ORF">EHT25_16340</name>
</gene>
<dbReference type="AlphaFoldDB" id="A0A3P1BM03"/>